<sequence>MNKRPHSSTASESALTDDSRLEPPVFETPVASKQNKRHNKKKKNDKAISNQKSLTDFMTSKKTELPADQSQSLIEKRLKEISSKLSNVLTKDDSLFIKNIIRETLEKLKEKLLGLVMKRIEIIEGNMFEQAKEVESLKKQIEEKNLEIDLLKQKEQSSEKAPWNSTVDETASELLAF</sequence>
<feature type="compositionally biased region" description="Basic residues" evidence="2">
    <location>
        <begin position="34"/>
        <end position="44"/>
    </location>
</feature>
<comment type="caution">
    <text evidence="3">The sequence shown here is derived from an EMBL/GenBank/DDBJ whole genome shotgun (WGS) entry which is preliminary data.</text>
</comment>
<proteinExistence type="predicted"/>
<feature type="coiled-coil region" evidence="1">
    <location>
        <begin position="127"/>
        <end position="161"/>
    </location>
</feature>
<gene>
    <name evidence="3" type="ORF">DPMN_193403</name>
</gene>
<feature type="region of interest" description="Disordered" evidence="2">
    <location>
        <begin position="1"/>
        <end position="70"/>
    </location>
</feature>
<evidence type="ECO:0000256" key="2">
    <source>
        <dbReference type="SAM" id="MobiDB-lite"/>
    </source>
</evidence>
<dbReference type="AlphaFoldDB" id="A0A9D3Y739"/>
<evidence type="ECO:0000256" key="1">
    <source>
        <dbReference type="SAM" id="Coils"/>
    </source>
</evidence>
<reference evidence="3" key="1">
    <citation type="journal article" date="2019" name="bioRxiv">
        <title>The Genome of the Zebra Mussel, Dreissena polymorpha: A Resource for Invasive Species Research.</title>
        <authorList>
            <person name="McCartney M.A."/>
            <person name="Auch B."/>
            <person name="Kono T."/>
            <person name="Mallez S."/>
            <person name="Zhang Y."/>
            <person name="Obille A."/>
            <person name="Becker A."/>
            <person name="Abrahante J.E."/>
            <person name="Garbe J."/>
            <person name="Badalamenti J.P."/>
            <person name="Herman A."/>
            <person name="Mangelson H."/>
            <person name="Liachko I."/>
            <person name="Sullivan S."/>
            <person name="Sone E.D."/>
            <person name="Koren S."/>
            <person name="Silverstein K.A.T."/>
            <person name="Beckman K.B."/>
            <person name="Gohl D.M."/>
        </authorList>
    </citation>
    <scope>NUCLEOTIDE SEQUENCE</scope>
    <source>
        <strain evidence="3">Duluth1</strain>
        <tissue evidence="3">Whole animal</tissue>
    </source>
</reference>
<evidence type="ECO:0000313" key="4">
    <source>
        <dbReference type="Proteomes" id="UP000828390"/>
    </source>
</evidence>
<dbReference type="EMBL" id="JAIWYP010000018">
    <property type="protein sequence ID" value="KAH3693066.1"/>
    <property type="molecule type" value="Genomic_DNA"/>
</dbReference>
<evidence type="ECO:0000313" key="3">
    <source>
        <dbReference type="EMBL" id="KAH3693066.1"/>
    </source>
</evidence>
<protein>
    <submittedName>
        <fullName evidence="3">Uncharacterized protein</fullName>
    </submittedName>
</protein>
<organism evidence="3 4">
    <name type="scientific">Dreissena polymorpha</name>
    <name type="common">Zebra mussel</name>
    <name type="synonym">Mytilus polymorpha</name>
    <dbReference type="NCBI Taxonomy" id="45954"/>
    <lineage>
        <taxon>Eukaryota</taxon>
        <taxon>Metazoa</taxon>
        <taxon>Spiralia</taxon>
        <taxon>Lophotrochozoa</taxon>
        <taxon>Mollusca</taxon>
        <taxon>Bivalvia</taxon>
        <taxon>Autobranchia</taxon>
        <taxon>Heteroconchia</taxon>
        <taxon>Euheterodonta</taxon>
        <taxon>Imparidentia</taxon>
        <taxon>Neoheterodontei</taxon>
        <taxon>Myida</taxon>
        <taxon>Dreissenoidea</taxon>
        <taxon>Dreissenidae</taxon>
        <taxon>Dreissena</taxon>
    </lineage>
</organism>
<keyword evidence="1" id="KW-0175">Coiled coil</keyword>
<dbReference type="Proteomes" id="UP000828390">
    <property type="component" value="Unassembled WGS sequence"/>
</dbReference>
<keyword evidence="4" id="KW-1185">Reference proteome</keyword>
<name>A0A9D3Y739_DREPO</name>
<reference evidence="3" key="2">
    <citation type="submission" date="2020-11" db="EMBL/GenBank/DDBJ databases">
        <authorList>
            <person name="McCartney M.A."/>
            <person name="Auch B."/>
            <person name="Kono T."/>
            <person name="Mallez S."/>
            <person name="Becker A."/>
            <person name="Gohl D.M."/>
            <person name="Silverstein K.A.T."/>
            <person name="Koren S."/>
            <person name="Bechman K.B."/>
            <person name="Herman A."/>
            <person name="Abrahante J.E."/>
            <person name="Garbe J."/>
        </authorList>
    </citation>
    <scope>NUCLEOTIDE SEQUENCE</scope>
    <source>
        <strain evidence="3">Duluth1</strain>
        <tissue evidence="3">Whole animal</tissue>
    </source>
</reference>
<accession>A0A9D3Y739</accession>
<feature type="compositionally biased region" description="Polar residues" evidence="2">
    <location>
        <begin position="7"/>
        <end position="16"/>
    </location>
</feature>